<reference evidence="4" key="1">
    <citation type="submission" date="2016-10" db="EMBL/GenBank/DDBJ databases">
        <authorList>
            <person name="Varghese N."/>
            <person name="Submissions S."/>
        </authorList>
    </citation>
    <scope>NUCLEOTIDE SEQUENCE [LARGE SCALE GENOMIC DNA]</scope>
    <source>
        <strain evidence="4">CGMCC 1.6495</strain>
    </source>
</reference>
<accession>A0A1H9UUU6</accession>
<dbReference type="InterPro" id="IPR042095">
    <property type="entry name" value="SUMF_sf"/>
</dbReference>
<protein>
    <recommendedName>
        <fullName evidence="2">Major tropism determinant second domain-containing protein</fullName>
    </recommendedName>
</protein>
<dbReference type="InterPro" id="IPR016187">
    <property type="entry name" value="CTDL_fold"/>
</dbReference>
<keyword evidence="4" id="KW-1185">Reference proteome</keyword>
<organism evidence="3 4">
    <name type="scientific">Vreelandella subterranea</name>
    <dbReference type="NCBI Taxonomy" id="416874"/>
    <lineage>
        <taxon>Bacteria</taxon>
        <taxon>Pseudomonadati</taxon>
        <taxon>Pseudomonadota</taxon>
        <taxon>Gammaproteobacteria</taxon>
        <taxon>Oceanospirillales</taxon>
        <taxon>Halomonadaceae</taxon>
        <taxon>Vreelandella</taxon>
    </lineage>
</organism>
<feature type="compositionally biased region" description="Low complexity" evidence="1">
    <location>
        <begin position="439"/>
        <end position="448"/>
    </location>
</feature>
<evidence type="ECO:0000256" key="1">
    <source>
        <dbReference type="SAM" id="MobiDB-lite"/>
    </source>
</evidence>
<dbReference type="EMBL" id="FOGS01000007">
    <property type="protein sequence ID" value="SES12763.1"/>
    <property type="molecule type" value="Genomic_DNA"/>
</dbReference>
<dbReference type="STRING" id="416874.SAMN04487958_107214"/>
<evidence type="ECO:0000313" key="4">
    <source>
        <dbReference type="Proteomes" id="UP000198505"/>
    </source>
</evidence>
<dbReference type="Gene3D" id="2.80.20.10">
    <property type="entry name" value="Tail fiber receptor-binding protein"/>
    <property type="match status" value="1"/>
</dbReference>
<name>A0A1H9UUU6_9GAMM</name>
<dbReference type="SUPFAM" id="SSF141658">
    <property type="entry name" value="Bacteriophage trimeric proteins domain"/>
    <property type="match status" value="1"/>
</dbReference>
<dbReference type="InterPro" id="IPR054114">
    <property type="entry name" value="Mtd_2nd"/>
</dbReference>
<dbReference type="AlphaFoldDB" id="A0A1H9UUU6"/>
<dbReference type="Proteomes" id="UP000198505">
    <property type="component" value="Unassembled WGS sequence"/>
</dbReference>
<feature type="region of interest" description="Disordered" evidence="1">
    <location>
        <begin position="439"/>
        <end position="471"/>
    </location>
</feature>
<sequence>MSQSDFGTLDPNVVSGTQLAIVLNDWRNALHTQHRGASRPSYVKGGMLWVREVSAEHWDLMLFDGNADITLRSINPATGTLIAEGVSETEPSNPYPFMSWTNPSTGIIRQRNGANDAWRIIAEIVDGEVVPYAAGQSADARYARLSAANDFDQVPTVNGAPFVTPNAFYKSNGAAPAWTVDGSAALEAVSEISLSVGQTLAAIPAGTVVTLPTLSNGTDYTIYAAADGSLQAVDADGAAPAGTRKVGGFHAFDAGDGIAARSLWDLNWRPKSNPRAMVLDPGGSVWADIYLTDVEYTLYGYSRNGQQIADDNDRPILPATVGGDGVTLCPSASWWQFLDIYAAAGKRYAIYEELVSLAYGVVERQAVGTDPGTTQHQAGHRSACGCEQITGVMWQWFSGASATGGSGWSNIAEGRGDVYASNLKAPRFGANWNNGSNAGSRASAWNGAPDDSGSSVGSRAVSDHLNLQAER</sequence>
<evidence type="ECO:0000259" key="2">
    <source>
        <dbReference type="Pfam" id="PF21916"/>
    </source>
</evidence>
<dbReference type="Gene3D" id="3.90.1580.10">
    <property type="entry name" value="paralog of FGE (formylglycine-generating enzyme)"/>
    <property type="match status" value="1"/>
</dbReference>
<feature type="domain" description="Major tropism determinant second" evidence="2">
    <location>
        <begin position="204"/>
        <end position="251"/>
    </location>
</feature>
<dbReference type="Pfam" id="PF21916">
    <property type="entry name" value="mtd_2nd"/>
    <property type="match status" value="1"/>
</dbReference>
<dbReference type="RefSeq" id="WP_092828188.1">
    <property type="nucleotide sequence ID" value="NZ_FOGS01000007.1"/>
</dbReference>
<proteinExistence type="predicted"/>
<evidence type="ECO:0000313" key="3">
    <source>
        <dbReference type="EMBL" id="SES12763.1"/>
    </source>
</evidence>
<dbReference type="SUPFAM" id="SSF56436">
    <property type="entry name" value="C-type lectin-like"/>
    <property type="match status" value="1"/>
</dbReference>
<gene>
    <name evidence="3" type="ORF">SAMN04487958_107214</name>
</gene>